<evidence type="ECO:0000313" key="2">
    <source>
        <dbReference type="Proteomes" id="UP000192573"/>
    </source>
</evidence>
<dbReference type="Proteomes" id="UP000192573">
    <property type="component" value="Unassembled WGS sequence"/>
</dbReference>
<dbReference type="EMBL" id="NAEW01000044">
    <property type="protein sequence ID" value="OQM38982.1"/>
    <property type="molecule type" value="Genomic_DNA"/>
</dbReference>
<name>A0A1V8NRD1_CITBR</name>
<reference evidence="1 2" key="1">
    <citation type="submission" date="2017-03" db="EMBL/GenBank/DDBJ databases">
        <authorList>
            <person name="Afonso C.L."/>
            <person name="Miller P.J."/>
            <person name="Scott M.A."/>
            <person name="Spackman E."/>
            <person name="Goraichik I."/>
            <person name="Dimitrov K.M."/>
            <person name="Suarez D.L."/>
            <person name="Swayne D.E."/>
        </authorList>
    </citation>
    <scope>NUCLEOTIDE SEQUENCE [LARGE SCALE GENOMIC DNA]</scope>
    <source>
        <strain evidence="1 2">ATCC 51113</strain>
    </source>
</reference>
<evidence type="ECO:0000313" key="1">
    <source>
        <dbReference type="EMBL" id="OQM38982.1"/>
    </source>
</evidence>
<comment type="caution">
    <text evidence="1">The sequence shown here is derived from an EMBL/GenBank/DDBJ whole genome shotgun (WGS) entry which is preliminary data.</text>
</comment>
<proteinExistence type="predicted"/>
<sequence>MKNAGAPQMTLPEHNPAVPQGLVLPCPEMECMHFVMKDNHHTFLLSLENILLCLREAEKQGEVPQIDEAWWETLSWRYPDILSVDSRETDPL</sequence>
<accession>A0A1V8NRD1</accession>
<dbReference type="AlphaFoldDB" id="A0A1V8NRD1"/>
<organism evidence="1 2">
    <name type="scientific">Citrobacter braakii</name>
    <dbReference type="NCBI Taxonomy" id="57706"/>
    <lineage>
        <taxon>Bacteria</taxon>
        <taxon>Pseudomonadati</taxon>
        <taxon>Pseudomonadota</taxon>
        <taxon>Gammaproteobacteria</taxon>
        <taxon>Enterobacterales</taxon>
        <taxon>Enterobacteriaceae</taxon>
        <taxon>Citrobacter</taxon>
        <taxon>Citrobacter freundii complex</taxon>
    </lineage>
</organism>
<gene>
    <name evidence="1" type="ORF">BZK42_27295</name>
</gene>
<protein>
    <submittedName>
        <fullName evidence="1">Uncharacterized protein</fullName>
    </submittedName>
</protein>